<dbReference type="EMBL" id="FORH01000001">
    <property type="protein sequence ID" value="SFI74536.1"/>
    <property type="molecule type" value="Genomic_DNA"/>
</dbReference>
<evidence type="ECO:0000256" key="1">
    <source>
        <dbReference type="SAM" id="MobiDB-lite"/>
    </source>
</evidence>
<feature type="compositionally biased region" description="Basic residues" evidence="1">
    <location>
        <begin position="71"/>
        <end position="82"/>
    </location>
</feature>
<dbReference type="Proteomes" id="UP000199630">
    <property type="component" value="Unassembled WGS sequence"/>
</dbReference>
<gene>
    <name evidence="2" type="ORF">SAMN04487991_0762</name>
</gene>
<name>A0A1I3KPY7_9RHOB</name>
<dbReference type="PANTHER" id="PTHR35175:SF2">
    <property type="entry name" value="DUF1289 DOMAIN-CONTAINING PROTEIN"/>
    <property type="match status" value="1"/>
</dbReference>
<dbReference type="Pfam" id="PF06945">
    <property type="entry name" value="DUF1289"/>
    <property type="match status" value="1"/>
</dbReference>
<dbReference type="STRING" id="588602.SAMN04487991_0762"/>
<evidence type="ECO:0000313" key="3">
    <source>
        <dbReference type="Proteomes" id="UP000199630"/>
    </source>
</evidence>
<feature type="region of interest" description="Disordered" evidence="1">
    <location>
        <begin position="61"/>
        <end position="89"/>
    </location>
</feature>
<evidence type="ECO:0000313" key="2">
    <source>
        <dbReference type="EMBL" id="SFI74536.1"/>
    </source>
</evidence>
<keyword evidence="3" id="KW-1185">Reference proteome</keyword>
<protein>
    <recommendedName>
        <fullName evidence="4">DUF1289 domain-containing protein</fullName>
    </recommendedName>
</protein>
<dbReference type="InterPro" id="IPR010710">
    <property type="entry name" value="DUF1289"/>
</dbReference>
<organism evidence="2 3">
    <name type="scientific">Celeribacter neptunius</name>
    <dbReference type="NCBI Taxonomy" id="588602"/>
    <lineage>
        <taxon>Bacteria</taxon>
        <taxon>Pseudomonadati</taxon>
        <taxon>Pseudomonadota</taxon>
        <taxon>Alphaproteobacteria</taxon>
        <taxon>Rhodobacterales</taxon>
        <taxon>Roseobacteraceae</taxon>
        <taxon>Celeribacter</taxon>
    </lineage>
</organism>
<proteinExistence type="predicted"/>
<dbReference type="AlphaFoldDB" id="A0A1I3KPY7"/>
<dbReference type="OrthoDB" id="9811423at2"/>
<reference evidence="3" key="1">
    <citation type="submission" date="2016-10" db="EMBL/GenBank/DDBJ databases">
        <authorList>
            <person name="Varghese N."/>
            <person name="Submissions S."/>
        </authorList>
    </citation>
    <scope>NUCLEOTIDE SEQUENCE [LARGE SCALE GENOMIC DNA]</scope>
    <source>
        <strain evidence="3">DSM 26471</strain>
    </source>
</reference>
<evidence type="ECO:0008006" key="4">
    <source>
        <dbReference type="Google" id="ProtNLM"/>
    </source>
</evidence>
<accession>A0A1I3KPY7</accession>
<dbReference type="PANTHER" id="PTHR35175">
    <property type="entry name" value="DUF1289 DOMAIN-CONTAINING PROTEIN"/>
    <property type="match status" value="1"/>
</dbReference>
<dbReference type="RefSeq" id="WP_090057531.1">
    <property type="nucleotide sequence ID" value="NZ_FORH01000001.1"/>
</dbReference>
<sequence length="89" mass="10178">MTEGTPQKTDEIWKRDEVESPCSKICQIHPETRLCLGCARSIDEIASWSRMSPEERRAIMAELPSREPAPNKRRGGRAARLKRRDETGI</sequence>